<dbReference type="AlphaFoldDB" id="A0AAV4LZZ3"/>
<comment type="caution">
    <text evidence="2">The sequence shown here is derived from an EMBL/GenBank/DDBJ whole genome shotgun (WGS) entry which is preliminary data.</text>
</comment>
<dbReference type="Proteomes" id="UP001497744">
    <property type="component" value="Unassembled WGS sequence"/>
</dbReference>
<name>A0AAV4LZZ3_BABCB</name>
<proteinExistence type="predicted"/>
<feature type="compositionally biased region" description="Basic and acidic residues" evidence="1">
    <location>
        <begin position="368"/>
        <end position="393"/>
    </location>
</feature>
<dbReference type="GeneID" id="94196683"/>
<evidence type="ECO:0000313" key="2">
    <source>
        <dbReference type="EMBL" id="GIX65202.1"/>
    </source>
</evidence>
<evidence type="ECO:0000256" key="1">
    <source>
        <dbReference type="SAM" id="MobiDB-lite"/>
    </source>
</evidence>
<dbReference type="EMBL" id="BPLF01000004">
    <property type="protein sequence ID" value="GIX65202.1"/>
    <property type="molecule type" value="Genomic_DNA"/>
</dbReference>
<keyword evidence="3" id="KW-1185">Reference proteome</keyword>
<evidence type="ECO:0000313" key="3">
    <source>
        <dbReference type="Proteomes" id="UP001497744"/>
    </source>
</evidence>
<organism evidence="2 3">
    <name type="scientific">Babesia caballi</name>
    <dbReference type="NCBI Taxonomy" id="5871"/>
    <lineage>
        <taxon>Eukaryota</taxon>
        <taxon>Sar</taxon>
        <taxon>Alveolata</taxon>
        <taxon>Apicomplexa</taxon>
        <taxon>Aconoidasida</taxon>
        <taxon>Piroplasmida</taxon>
        <taxon>Babesiidae</taxon>
        <taxon>Babesia</taxon>
    </lineage>
</organism>
<reference evidence="2 3" key="1">
    <citation type="submission" date="2021-06" db="EMBL/GenBank/DDBJ databases">
        <title>Genome sequence of Babesia caballi.</title>
        <authorList>
            <person name="Yamagishi J."/>
            <person name="Kidaka T."/>
            <person name="Ochi A."/>
        </authorList>
    </citation>
    <scope>NUCLEOTIDE SEQUENCE [LARGE SCALE GENOMIC DNA]</scope>
    <source>
        <strain evidence="2">USDA-D6B2</strain>
    </source>
</reference>
<sequence>MLAQHHADDNVGVTGVEVGAQVLPRRVASGSREAYLEGDADQALRNGAGPQPLPNASQVVRVEVGSLLVPLLLVVGEEGVVREGEVNDQSDNPRAGDVLGDRRRLEAVQIHDAPEGVQRYLRADGRAELDNDVVAADAELLEADDARDSPHVSLPRVRGLESGEHERGGGVLGLDGVQDVDVASEPNVLPDHAQREPQQFRLVNLRFVGLDAHVGEHDDLQLDACIVDLGDEKRELDGVHVADEDDEGLHRAPGSHLVEERGTYHDDMCPLIRLMPPTPWMKLFISQRANQIRSWDGCPEARTSSLQRWRTWQWEPTSEGAGDQEDAEGDLPDAVGLALDADVEDVDDPVEQQKVLDPDEEAQQPVNVEKREGRKKYQLDEERDGRQDYHVDPEQGGAEHILDGPVVQPVDGARGAGEVPRLGVAVAAPVGDGDEPEEELQRVPEEQREARVVHHEGERELGDSRAAGKREPTHADEADGAQLAPLRRVGRRAPDGAVDCRPKSRRSPPQNQAVLDGLEHRLEHLEDVEGDREEDRADDDRHDLVRPAVICAA</sequence>
<feature type="compositionally biased region" description="Basic and acidic residues" evidence="1">
    <location>
        <begin position="439"/>
        <end position="477"/>
    </location>
</feature>
<feature type="region of interest" description="Disordered" evidence="1">
    <location>
        <begin position="306"/>
        <end position="330"/>
    </location>
</feature>
<accession>A0AAV4LZZ3</accession>
<dbReference type="RefSeq" id="XP_067717271.1">
    <property type="nucleotide sequence ID" value="XM_067861170.1"/>
</dbReference>
<feature type="compositionally biased region" description="Basic and acidic residues" evidence="1">
    <location>
        <begin position="517"/>
        <end position="543"/>
    </location>
</feature>
<feature type="region of interest" description="Disordered" evidence="1">
    <location>
        <begin position="356"/>
        <end position="405"/>
    </location>
</feature>
<protein>
    <submittedName>
        <fullName evidence="2">Diaminopimelate decarboxylase</fullName>
    </submittedName>
</protein>
<feature type="region of interest" description="Disordered" evidence="1">
    <location>
        <begin position="428"/>
        <end position="543"/>
    </location>
</feature>
<feature type="compositionally biased region" description="Basic and acidic residues" evidence="1">
    <location>
        <begin position="492"/>
        <end position="502"/>
    </location>
</feature>
<gene>
    <name evidence="2" type="ORF">BcabD6B2_46370</name>
</gene>
<feature type="compositionally biased region" description="Polar residues" evidence="1">
    <location>
        <begin position="306"/>
        <end position="316"/>
    </location>
</feature>